<comment type="caution">
    <text evidence="5">The sequence shown here is derived from an EMBL/GenBank/DDBJ whole genome shotgun (WGS) entry which is preliminary data.</text>
</comment>
<gene>
    <name evidence="5" type="ORF">D0862_04904</name>
</gene>
<dbReference type="PROSITE" id="PS50102">
    <property type="entry name" value="RRM"/>
    <property type="match status" value="2"/>
</dbReference>
<evidence type="ECO:0000313" key="6">
    <source>
        <dbReference type="Proteomes" id="UP000281468"/>
    </source>
</evidence>
<dbReference type="AlphaFoldDB" id="A0A3M7GWY4"/>
<evidence type="ECO:0000259" key="4">
    <source>
        <dbReference type="PROSITE" id="PS50102"/>
    </source>
</evidence>
<accession>A0A3M7GWY4</accession>
<dbReference type="VEuPathDB" id="FungiDB:BTJ68_04955"/>
<feature type="domain" description="RRM" evidence="4">
    <location>
        <begin position="4"/>
        <end position="83"/>
    </location>
</feature>
<dbReference type="InterPro" id="IPR000504">
    <property type="entry name" value="RRM_dom"/>
</dbReference>
<protein>
    <recommendedName>
        <fullName evidence="4">RRM domain-containing protein</fullName>
    </recommendedName>
</protein>
<dbReference type="InterPro" id="IPR035979">
    <property type="entry name" value="RBD_domain_sf"/>
</dbReference>
<dbReference type="CDD" id="cd00590">
    <property type="entry name" value="RRM_SF"/>
    <property type="match status" value="1"/>
</dbReference>
<dbReference type="Proteomes" id="UP000281468">
    <property type="component" value="Unassembled WGS sequence"/>
</dbReference>
<sequence length="270" mass="30776">MAEPRLYVGSLPYVAEKLEVEQLFVDNNLPIKKVDISIDPFVGRNPGYCFVDFHTIEDAERALEALPGKRVRGRPIKINHNTKRRGDSSHPRLPTKIHERAGNVHEMPGLNVNSDAYVFDRWSRADEAPARWIAPMEVNRRLFVGGLPQIRNQDSLNAEMRILFQTWTIEAVSKIIPPSEAKRQYPASHYFCFVDLSSKAEAKRAIAALDGHRHPYGGRYKVKLAIPSKAKPTKVMREQMLLGGLKWPEELPKSGENPKRNLAENWRRPA</sequence>
<dbReference type="SMART" id="SM00360">
    <property type="entry name" value="RRM"/>
    <property type="match status" value="2"/>
</dbReference>
<evidence type="ECO:0000313" key="5">
    <source>
        <dbReference type="EMBL" id="RMZ05584.1"/>
    </source>
</evidence>
<name>A0A3M7GWY4_HORWE</name>
<keyword evidence="1 2" id="KW-0694">RNA-binding</keyword>
<dbReference type="EMBL" id="QWIQ01000123">
    <property type="protein sequence ID" value="RMZ05584.1"/>
    <property type="molecule type" value="Genomic_DNA"/>
</dbReference>
<evidence type="ECO:0000256" key="3">
    <source>
        <dbReference type="SAM" id="MobiDB-lite"/>
    </source>
</evidence>
<organism evidence="5 6">
    <name type="scientific">Hortaea werneckii</name>
    <name type="common">Black yeast</name>
    <name type="synonym">Cladosporium werneckii</name>
    <dbReference type="NCBI Taxonomy" id="91943"/>
    <lineage>
        <taxon>Eukaryota</taxon>
        <taxon>Fungi</taxon>
        <taxon>Dikarya</taxon>
        <taxon>Ascomycota</taxon>
        <taxon>Pezizomycotina</taxon>
        <taxon>Dothideomycetes</taxon>
        <taxon>Dothideomycetidae</taxon>
        <taxon>Mycosphaerellales</taxon>
        <taxon>Teratosphaeriaceae</taxon>
        <taxon>Hortaea</taxon>
    </lineage>
</organism>
<dbReference type="SUPFAM" id="SSF54928">
    <property type="entry name" value="RNA-binding domain, RBD"/>
    <property type="match status" value="2"/>
</dbReference>
<evidence type="ECO:0000256" key="1">
    <source>
        <dbReference type="ARBA" id="ARBA00022884"/>
    </source>
</evidence>
<proteinExistence type="predicted"/>
<feature type="region of interest" description="Disordered" evidence="3">
    <location>
        <begin position="247"/>
        <end position="270"/>
    </location>
</feature>
<feature type="domain" description="RRM" evidence="4">
    <location>
        <begin position="140"/>
        <end position="227"/>
    </location>
</feature>
<dbReference type="Pfam" id="PF00076">
    <property type="entry name" value="RRM_1"/>
    <property type="match status" value="1"/>
</dbReference>
<dbReference type="InterPro" id="IPR012677">
    <property type="entry name" value="Nucleotide-bd_a/b_plait_sf"/>
</dbReference>
<reference evidence="5 6" key="1">
    <citation type="journal article" date="2018" name="BMC Genomics">
        <title>Genomic evidence for intraspecific hybridization in a clonal and extremely halotolerant yeast.</title>
        <authorList>
            <person name="Gostincar C."/>
            <person name="Stajich J.E."/>
            <person name="Zupancic J."/>
            <person name="Zalar P."/>
            <person name="Gunde-Cimerman N."/>
        </authorList>
    </citation>
    <scope>NUCLEOTIDE SEQUENCE [LARGE SCALE GENOMIC DNA]</scope>
    <source>
        <strain evidence="5 6">EXF-171</strain>
    </source>
</reference>
<dbReference type="Gene3D" id="3.30.70.330">
    <property type="match status" value="2"/>
</dbReference>
<evidence type="ECO:0000256" key="2">
    <source>
        <dbReference type="PROSITE-ProRule" id="PRU00176"/>
    </source>
</evidence>
<dbReference type="PANTHER" id="PTHR21245">
    <property type="entry name" value="HETEROGENEOUS NUCLEAR RIBONUCLEOPROTEIN"/>
    <property type="match status" value="1"/>
</dbReference>
<dbReference type="GO" id="GO:0003723">
    <property type="term" value="F:RNA binding"/>
    <property type="evidence" value="ECO:0007669"/>
    <property type="project" value="UniProtKB-UniRule"/>
</dbReference>